<evidence type="ECO:0000259" key="1">
    <source>
        <dbReference type="Pfam" id="PF05375"/>
    </source>
</evidence>
<dbReference type="SUPFAM" id="SSF57603">
    <property type="entry name" value="FnI-like domain"/>
    <property type="match status" value="1"/>
</dbReference>
<dbReference type="EMBL" id="GAGN01000002">
    <property type="protein sequence ID" value="JAA74606.1"/>
    <property type="molecule type" value="mRNA"/>
</dbReference>
<dbReference type="Gene3D" id="2.10.70.10">
    <property type="entry name" value="Complement Module, domain 1"/>
    <property type="match status" value="1"/>
</dbReference>
<feature type="non-terminal residue" evidence="2">
    <location>
        <position position="1"/>
    </location>
</feature>
<accession>R4FJ95</accession>
<evidence type="ECO:0000313" key="2">
    <source>
        <dbReference type="EMBL" id="JAA74606.1"/>
    </source>
</evidence>
<feature type="domain" description="Pacifastin" evidence="1">
    <location>
        <begin position="99"/>
        <end position="133"/>
    </location>
</feature>
<sequence length="137" mass="15627">LSLFTTVEFKKRCSRSSDCSPGYICCKYFFDHFCILDNPNICYFKGELIPVGRMVTQDDGCTECECQGHDSFLCINDGCFWPKPPKIIDCNYGGKLRENGSSFLSNDGCNKCWCSFGRVMCTLKACIKHPFNKKRLH</sequence>
<reference evidence="2" key="1">
    <citation type="submission" date="2013-02" db="EMBL/GenBank/DDBJ databases">
        <title>Molecular phylogeny and evolution of the proteins encoded by coleoid (cuttlefish, octopus, squid) posterior venom glands.</title>
        <authorList>
            <person name="Fry B.G."/>
        </authorList>
    </citation>
    <scope>NUCLEOTIDE SEQUENCE</scope>
    <source>
        <tissue evidence="2">Posterior venom gland</tissue>
    </source>
</reference>
<dbReference type="AlphaFoldDB" id="R4FJ95"/>
<name>R4FJ95_9MOLL</name>
<protein>
    <submittedName>
        <fullName evidence="2">PACI-SepT-1</fullName>
    </submittedName>
</protein>
<dbReference type="GO" id="GO:0030414">
    <property type="term" value="F:peptidase inhibitor activity"/>
    <property type="evidence" value="ECO:0007669"/>
    <property type="project" value="InterPro"/>
</dbReference>
<dbReference type="InterPro" id="IPR008037">
    <property type="entry name" value="Pacifastin_dom"/>
</dbReference>
<organism evidence="2">
    <name type="scientific">Sepioteuthis australis</name>
    <dbReference type="NCBI Taxonomy" id="61682"/>
    <lineage>
        <taxon>Eukaryota</taxon>
        <taxon>Metazoa</taxon>
        <taxon>Spiralia</taxon>
        <taxon>Lophotrochozoa</taxon>
        <taxon>Mollusca</taxon>
        <taxon>Cephalopoda</taxon>
        <taxon>Coleoidea</taxon>
        <taxon>Decapodiformes</taxon>
        <taxon>Myopsida</taxon>
        <taxon>Loliginidae</taxon>
        <taxon>Sepioteuthis</taxon>
    </lineage>
</organism>
<dbReference type="Pfam" id="PF05375">
    <property type="entry name" value="Pacifastin_I"/>
    <property type="match status" value="1"/>
</dbReference>
<proteinExistence type="evidence at transcript level"/>